<name>A0A812RV11_9DINO</name>
<comment type="caution">
    <text evidence="1">The sequence shown here is derived from an EMBL/GenBank/DDBJ whole genome shotgun (WGS) entry which is preliminary data.</text>
</comment>
<evidence type="ECO:0000313" key="1">
    <source>
        <dbReference type="EMBL" id="CAE7455106.1"/>
    </source>
</evidence>
<dbReference type="AlphaFoldDB" id="A0A812RV11"/>
<gene>
    <name evidence="1" type="primary">FXR2</name>
    <name evidence="1" type="ORF">SNAT2548_LOCUS25030</name>
</gene>
<proteinExistence type="predicted"/>
<dbReference type="Proteomes" id="UP000604046">
    <property type="component" value="Unassembled WGS sequence"/>
</dbReference>
<reference evidence="1" key="1">
    <citation type="submission" date="2021-02" db="EMBL/GenBank/DDBJ databases">
        <authorList>
            <person name="Dougan E. K."/>
            <person name="Rhodes N."/>
            <person name="Thang M."/>
            <person name="Chan C."/>
        </authorList>
    </citation>
    <scope>NUCLEOTIDE SEQUENCE</scope>
</reference>
<accession>A0A812RV11</accession>
<protein>
    <submittedName>
        <fullName evidence="1">FXR2 protein</fullName>
    </submittedName>
</protein>
<dbReference type="EMBL" id="CAJNDS010002377">
    <property type="protein sequence ID" value="CAE7455106.1"/>
    <property type="molecule type" value="Genomic_DNA"/>
</dbReference>
<evidence type="ECO:0000313" key="2">
    <source>
        <dbReference type="Proteomes" id="UP000604046"/>
    </source>
</evidence>
<dbReference type="OrthoDB" id="10331953at2759"/>
<keyword evidence="2" id="KW-1185">Reference proteome</keyword>
<organism evidence="1 2">
    <name type="scientific">Symbiodinium natans</name>
    <dbReference type="NCBI Taxonomy" id="878477"/>
    <lineage>
        <taxon>Eukaryota</taxon>
        <taxon>Sar</taxon>
        <taxon>Alveolata</taxon>
        <taxon>Dinophyceae</taxon>
        <taxon>Suessiales</taxon>
        <taxon>Symbiodiniaceae</taxon>
        <taxon>Symbiodinium</taxon>
    </lineage>
</organism>
<sequence length="544" mass="61362">MATPEPAWSTPFSSAHTWLQKVPQLPRVFMSQSAMEKLTGHWVHPKAPSVVHVIQNGTLFWADDENPGTTWKLRADPVQKYGKDHFSVGERKRKGSRASTLRKCILRSSMDLEWMSPSVAQRWRRFAPKLVSFQEVKLVDANGSDLALLDLNLEKIVNVADLRNVIKRKYFATKPLSSDDISLTEVATGKLLSNESDVSSGDILPPVVRVSTYISDMISRNSLHLIFSDGKQRDVSSAERSRGAPVQSIRDLMAWLATETKRSEHFITIYHGDANSALGTWHSLQLESATLRVQLMETFGEWWVRKKLSVLNSDGTPCTSDLAGAAGFMEARQIIAKDTLRPTRFVRLLLGDERKEMINWDQKLMAEHEHLTLVVEMAPCIQELLHRGVQVKYMSGEVVDLSAFEGQNGIRAPCQYEYQISQLRPGQSVWISCGAGYKEIAAPWEGLFGLVSIQDLREAIASILQLRATHVSLITGGKRLWDSNPFDLCDLQEETITVCVRDPQLCQQDQHEILTFCNNGYNDKVCIHCGGESWMENRTREPKR</sequence>